<evidence type="ECO:0000313" key="1">
    <source>
        <dbReference type="EMBL" id="MCV2231801.1"/>
    </source>
</evidence>
<reference evidence="1" key="1">
    <citation type="submission" date="2022-09" db="EMBL/GenBank/DDBJ databases">
        <title>Novel Mycoplasma species identified in domestic and wild animals.</title>
        <authorList>
            <person name="Volokhov D.V."/>
            <person name="Furtak V.A."/>
            <person name="Zagorodnyaya T.A."/>
        </authorList>
    </citation>
    <scope>NUCLEOTIDE SEQUENCE</scope>
    <source>
        <strain evidence="1">Oakley</strain>
    </source>
</reference>
<dbReference type="EMBL" id="JAOVQM010000002">
    <property type="protein sequence ID" value="MCV2231801.1"/>
    <property type="molecule type" value="Genomic_DNA"/>
</dbReference>
<dbReference type="Pfam" id="PF02620">
    <property type="entry name" value="YceD"/>
    <property type="match status" value="1"/>
</dbReference>
<sequence>MILTLEKLKTEYANKGFDLSLDFKHRLKDQTLMYDIDLVRVTGQVQFLQSRYVHFDLNIETTLTLPCAITLKPVSYPLSFKIEEDVSETSDAEYMIVEDKINLGDIIWGAIIPMIPMQVYAEDAPRDLYEEEPKVNEVFAQLKDHFDKK</sequence>
<accession>A0ABT2Y4Z7</accession>
<protein>
    <submittedName>
        <fullName evidence="1">DUF177 domain-containing protein</fullName>
    </submittedName>
</protein>
<organism evidence="1 2">
    <name type="scientific">Paracholeplasma manati</name>
    <dbReference type="NCBI Taxonomy" id="591373"/>
    <lineage>
        <taxon>Bacteria</taxon>
        <taxon>Bacillati</taxon>
        <taxon>Mycoplasmatota</taxon>
        <taxon>Mollicutes</taxon>
        <taxon>Acholeplasmatales</taxon>
        <taxon>Acholeplasmataceae</taxon>
        <taxon>Paracholeplasma</taxon>
    </lineage>
</organism>
<dbReference type="Proteomes" id="UP001177160">
    <property type="component" value="Unassembled WGS sequence"/>
</dbReference>
<evidence type="ECO:0000313" key="2">
    <source>
        <dbReference type="Proteomes" id="UP001177160"/>
    </source>
</evidence>
<dbReference type="RefSeq" id="WP_263607954.1">
    <property type="nucleotide sequence ID" value="NZ_JAOVQM010000002.1"/>
</dbReference>
<gene>
    <name evidence="1" type="ORF">N7548_03065</name>
</gene>
<keyword evidence="2" id="KW-1185">Reference proteome</keyword>
<proteinExistence type="predicted"/>
<dbReference type="InterPro" id="IPR003772">
    <property type="entry name" value="YceD"/>
</dbReference>
<comment type="caution">
    <text evidence="1">The sequence shown here is derived from an EMBL/GenBank/DDBJ whole genome shotgun (WGS) entry which is preliminary data.</text>
</comment>
<name>A0ABT2Y4Z7_9MOLU</name>